<dbReference type="KEGG" id="sand:H3309_06185"/>
<sequence length="123" mass="13397">MLTNAQAMTFVLTRDRALSLPFYRDVLGLTLVGEDPFAATFDLAGTILRLTSLPDHTPSPHTVLGWEVPDIRAAVAQLRAKGVEPIIYEGFGQDADGVWSDGRAKIIWFADPEGNNLSLKEAS</sequence>
<keyword evidence="3" id="KW-1185">Reference proteome</keyword>
<protein>
    <submittedName>
        <fullName evidence="2">VOC family protein</fullName>
    </submittedName>
</protein>
<accession>A0A7G5IL07</accession>
<proteinExistence type="predicted"/>
<organism evidence="2 3">
    <name type="scientific">Sandaracinobacteroides saxicola</name>
    <dbReference type="NCBI Taxonomy" id="2759707"/>
    <lineage>
        <taxon>Bacteria</taxon>
        <taxon>Pseudomonadati</taxon>
        <taxon>Pseudomonadota</taxon>
        <taxon>Alphaproteobacteria</taxon>
        <taxon>Sphingomonadales</taxon>
        <taxon>Sphingosinicellaceae</taxon>
        <taxon>Sandaracinobacteroides</taxon>
    </lineage>
</organism>
<dbReference type="PROSITE" id="PS51819">
    <property type="entry name" value="VOC"/>
    <property type="match status" value="1"/>
</dbReference>
<evidence type="ECO:0000259" key="1">
    <source>
        <dbReference type="PROSITE" id="PS51819"/>
    </source>
</evidence>
<dbReference type="RefSeq" id="WP_182297872.1">
    <property type="nucleotide sequence ID" value="NZ_CP059851.1"/>
</dbReference>
<dbReference type="EMBL" id="CP059851">
    <property type="protein sequence ID" value="QMW24049.1"/>
    <property type="molecule type" value="Genomic_DNA"/>
</dbReference>
<dbReference type="SUPFAM" id="SSF54593">
    <property type="entry name" value="Glyoxalase/Bleomycin resistance protein/Dihydroxybiphenyl dioxygenase"/>
    <property type="match status" value="1"/>
</dbReference>
<feature type="domain" description="VOC" evidence="1">
    <location>
        <begin position="3"/>
        <end position="122"/>
    </location>
</feature>
<dbReference type="AlphaFoldDB" id="A0A7G5IL07"/>
<dbReference type="InterPro" id="IPR029068">
    <property type="entry name" value="Glyas_Bleomycin-R_OHBP_Dase"/>
</dbReference>
<dbReference type="Proteomes" id="UP000515292">
    <property type="component" value="Chromosome"/>
</dbReference>
<dbReference type="Pfam" id="PF00903">
    <property type="entry name" value="Glyoxalase"/>
    <property type="match status" value="1"/>
</dbReference>
<dbReference type="InterPro" id="IPR004360">
    <property type="entry name" value="Glyas_Fos-R_dOase_dom"/>
</dbReference>
<gene>
    <name evidence="2" type="ORF">H3309_06185</name>
</gene>
<evidence type="ECO:0000313" key="3">
    <source>
        <dbReference type="Proteomes" id="UP000515292"/>
    </source>
</evidence>
<evidence type="ECO:0000313" key="2">
    <source>
        <dbReference type="EMBL" id="QMW24049.1"/>
    </source>
</evidence>
<dbReference type="InterPro" id="IPR037523">
    <property type="entry name" value="VOC_core"/>
</dbReference>
<name>A0A7G5IL07_9SPHN</name>
<reference evidence="2 3" key="1">
    <citation type="submission" date="2020-07" db="EMBL/GenBank/DDBJ databases">
        <title>Complete genome sequence for Sandaracinobacter sp. M6.</title>
        <authorList>
            <person name="Tang Y."/>
            <person name="Liu Q."/>
            <person name="Guo Z."/>
            <person name="Lei P."/>
            <person name="Huang B."/>
        </authorList>
    </citation>
    <scope>NUCLEOTIDE SEQUENCE [LARGE SCALE GENOMIC DNA]</scope>
    <source>
        <strain evidence="2 3">M6</strain>
    </source>
</reference>
<dbReference type="Gene3D" id="3.10.180.10">
    <property type="entry name" value="2,3-Dihydroxybiphenyl 1,2-Dioxygenase, domain 1"/>
    <property type="match status" value="1"/>
</dbReference>